<sequence length="113" mass="12656">MEKVRKELLQGTLDLLILKALSTGQLHGWDISKRIAVVSKDRLSLKQGSLYPALHRLEGRGWVEAEWGVSEAGRSAKFYRLTTAGRSQLEEEISHWESFAQAMTSVLNMEAAS</sequence>
<keyword evidence="3" id="KW-1185">Reference proteome</keyword>
<evidence type="ECO:0000313" key="2">
    <source>
        <dbReference type="EMBL" id="WRQ87433.1"/>
    </source>
</evidence>
<reference evidence="2 3" key="2">
    <citation type="submission" date="2023-12" db="EMBL/GenBank/DDBJ databases">
        <title>Description of an unclassified Opitutus bacterium of Verrucomicrobiota.</title>
        <authorList>
            <person name="Zhang D.-F."/>
        </authorList>
    </citation>
    <scope>NUCLEOTIDE SEQUENCE [LARGE SCALE GENOMIC DNA]</scope>
    <source>
        <strain evidence="2 3">WL0086</strain>
    </source>
</reference>
<feature type="domain" description="Transcription regulator PadR N-terminal" evidence="1">
    <location>
        <begin position="17"/>
        <end position="91"/>
    </location>
</feature>
<accession>A0ABZ1C6S8</accession>
<dbReference type="InterPro" id="IPR052509">
    <property type="entry name" value="Metal_resp_DNA-bind_regulator"/>
</dbReference>
<dbReference type="Proteomes" id="UP000738431">
    <property type="component" value="Chromosome"/>
</dbReference>
<dbReference type="PANTHER" id="PTHR33169:SF14">
    <property type="entry name" value="TRANSCRIPTIONAL REGULATOR RV3488"/>
    <property type="match status" value="1"/>
</dbReference>
<dbReference type="InterPro" id="IPR036390">
    <property type="entry name" value="WH_DNA-bd_sf"/>
</dbReference>
<evidence type="ECO:0000259" key="1">
    <source>
        <dbReference type="Pfam" id="PF03551"/>
    </source>
</evidence>
<dbReference type="NCBIfam" id="TIGR03433">
    <property type="entry name" value="padR_acidobact"/>
    <property type="match status" value="1"/>
</dbReference>
<organism evidence="2 3">
    <name type="scientific">Actomonas aquatica</name>
    <dbReference type="NCBI Taxonomy" id="2866162"/>
    <lineage>
        <taxon>Bacteria</taxon>
        <taxon>Pseudomonadati</taxon>
        <taxon>Verrucomicrobiota</taxon>
        <taxon>Opitutia</taxon>
        <taxon>Opitutales</taxon>
        <taxon>Opitutaceae</taxon>
        <taxon>Actomonas</taxon>
    </lineage>
</organism>
<dbReference type="InterPro" id="IPR036388">
    <property type="entry name" value="WH-like_DNA-bd_sf"/>
</dbReference>
<dbReference type="RefSeq" id="WP_221030403.1">
    <property type="nucleotide sequence ID" value="NZ_CP139781.1"/>
</dbReference>
<dbReference type="InterPro" id="IPR017799">
    <property type="entry name" value="Tscrpt_reg_PadR_acidobac-type"/>
</dbReference>
<dbReference type="EMBL" id="CP139781">
    <property type="protein sequence ID" value="WRQ87433.1"/>
    <property type="molecule type" value="Genomic_DNA"/>
</dbReference>
<evidence type="ECO:0000313" key="3">
    <source>
        <dbReference type="Proteomes" id="UP000738431"/>
    </source>
</evidence>
<dbReference type="SUPFAM" id="SSF46785">
    <property type="entry name" value="Winged helix' DNA-binding domain"/>
    <property type="match status" value="1"/>
</dbReference>
<dbReference type="Pfam" id="PF03551">
    <property type="entry name" value="PadR"/>
    <property type="match status" value="1"/>
</dbReference>
<protein>
    <submittedName>
        <fullName evidence="2">PadR family transcriptional regulator</fullName>
    </submittedName>
</protein>
<dbReference type="InterPro" id="IPR005149">
    <property type="entry name" value="Tscrpt_reg_PadR_N"/>
</dbReference>
<reference evidence="2 3" key="1">
    <citation type="submission" date="2021-08" db="EMBL/GenBank/DDBJ databases">
        <authorList>
            <person name="Zhang D."/>
            <person name="Zhang A."/>
            <person name="Wang L."/>
        </authorList>
    </citation>
    <scope>NUCLEOTIDE SEQUENCE [LARGE SCALE GENOMIC DNA]</scope>
    <source>
        <strain evidence="2 3">WL0086</strain>
    </source>
</reference>
<proteinExistence type="predicted"/>
<dbReference type="PANTHER" id="PTHR33169">
    <property type="entry name" value="PADR-FAMILY TRANSCRIPTIONAL REGULATOR"/>
    <property type="match status" value="1"/>
</dbReference>
<dbReference type="Gene3D" id="1.10.10.10">
    <property type="entry name" value="Winged helix-like DNA-binding domain superfamily/Winged helix DNA-binding domain"/>
    <property type="match status" value="1"/>
</dbReference>
<gene>
    <name evidence="2" type="ORF">K1X11_021680</name>
</gene>
<name>A0ABZ1C6S8_9BACT</name>